<keyword evidence="2" id="KW-1185">Reference proteome</keyword>
<evidence type="ECO:0000313" key="2">
    <source>
        <dbReference type="Proteomes" id="UP000555103"/>
    </source>
</evidence>
<dbReference type="Proteomes" id="UP000555103">
    <property type="component" value="Unassembled WGS sequence"/>
</dbReference>
<dbReference type="EMBL" id="JACIEP010000009">
    <property type="protein sequence ID" value="MBB4036751.1"/>
    <property type="molecule type" value="Genomic_DNA"/>
</dbReference>
<name>A0A840CNS8_9BACT</name>
<proteinExistence type="predicted"/>
<dbReference type="RefSeq" id="WP_183307648.1">
    <property type="nucleotide sequence ID" value="NZ_JACIEP010000009.1"/>
</dbReference>
<sequence>MKRYLFYILILITLPLIFAACEDKIETYSSMDRVYFSQSDNDGQPDSLYINLKEYTSEGIVYVNDSVIQVPLKVLGTVSSVDRTVSVVQADVNSYSWIKRRLWDKAEAVSGTDFVIEDCIIPANNEVGYANIRLKNTDALKTRKDTIVVALYVADNENFITDYTNMNGKTDATSINNTQDCRMYRIFFYSDLNEAPRMWYYTSTKPSSRDLIELAYGGGIPQYLGVFTTEKFQLFLDATNLEADMFEFTDNDYGLVNTENPATITEIGVRRLFEARFNSLSTMFSRWETQVKRYMTGNPDRWADFPGDSIQWGVSGRQVYNGFTFTANGWGVWKK</sequence>
<dbReference type="AlphaFoldDB" id="A0A840CNS8"/>
<gene>
    <name evidence="1" type="ORF">GGR21_002664</name>
</gene>
<accession>A0A840CNS8</accession>
<dbReference type="PROSITE" id="PS51257">
    <property type="entry name" value="PROKAR_LIPOPROTEIN"/>
    <property type="match status" value="1"/>
</dbReference>
<comment type="caution">
    <text evidence="1">The sequence shown here is derived from an EMBL/GenBank/DDBJ whole genome shotgun (WGS) entry which is preliminary data.</text>
</comment>
<protein>
    <submittedName>
        <fullName evidence="1">Uncharacterized protein</fullName>
    </submittedName>
</protein>
<organism evidence="1 2">
    <name type="scientific">Dysgonomonas hofstadii</name>
    <dbReference type="NCBI Taxonomy" id="637886"/>
    <lineage>
        <taxon>Bacteria</taxon>
        <taxon>Pseudomonadati</taxon>
        <taxon>Bacteroidota</taxon>
        <taxon>Bacteroidia</taxon>
        <taxon>Bacteroidales</taxon>
        <taxon>Dysgonomonadaceae</taxon>
        <taxon>Dysgonomonas</taxon>
    </lineage>
</organism>
<evidence type="ECO:0000313" key="1">
    <source>
        <dbReference type="EMBL" id="MBB4036751.1"/>
    </source>
</evidence>
<reference evidence="1 2" key="1">
    <citation type="submission" date="2020-08" db="EMBL/GenBank/DDBJ databases">
        <title>Genomic Encyclopedia of Type Strains, Phase IV (KMG-IV): sequencing the most valuable type-strain genomes for metagenomic binning, comparative biology and taxonomic classification.</title>
        <authorList>
            <person name="Goeker M."/>
        </authorList>
    </citation>
    <scope>NUCLEOTIDE SEQUENCE [LARGE SCALE GENOMIC DNA]</scope>
    <source>
        <strain evidence="1 2">DSM 104969</strain>
    </source>
</reference>